<dbReference type="InterPro" id="IPR013766">
    <property type="entry name" value="Thioredoxin_domain"/>
</dbReference>
<evidence type="ECO:0000313" key="3">
    <source>
        <dbReference type="EMBL" id="TYB73002.1"/>
    </source>
</evidence>
<organism evidence="3 4">
    <name type="scientific">Bizionia myxarmorum</name>
    <dbReference type="NCBI Taxonomy" id="291186"/>
    <lineage>
        <taxon>Bacteria</taxon>
        <taxon>Pseudomonadati</taxon>
        <taxon>Bacteroidota</taxon>
        <taxon>Flavobacteriia</taxon>
        <taxon>Flavobacteriales</taxon>
        <taxon>Flavobacteriaceae</taxon>
        <taxon>Bizionia</taxon>
    </lineage>
</organism>
<accession>A0A5D0QV53</accession>
<keyword evidence="1" id="KW-1133">Transmembrane helix</keyword>
<dbReference type="PANTHER" id="PTHR42852">
    <property type="entry name" value="THIOL:DISULFIDE INTERCHANGE PROTEIN DSBE"/>
    <property type="match status" value="1"/>
</dbReference>
<dbReference type="PANTHER" id="PTHR42852:SF13">
    <property type="entry name" value="PROTEIN DIPZ"/>
    <property type="match status" value="1"/>
</dbReference>
<feature type="transmembrane region" description="Helical" evidence="1">
    <location>
        <begin position="56"/>
        <end position="73"/>
    </location>
</feature>
<feature type="transmembrane region" description="Helical" evidence="1">
    <location>
        <begin position="31"/>
        <end position="47"/>
    </location>
</feature>
<dbReference type="EMBL" id="VSKK01000009">
    <property type="protein sequence ID" value="TYB73002.1"/>
    <property type="molecule type" value="Genomic_DNA"/>
</dbReference>
<comment type="caution">
    <text evidence="3">The sequence shown here is derived from an EMBL/GenBank/DDBJ whole genome shotgun (WGS) entry which is preliminary data.</text>
</comment>
<dbReference type="SUPFAM" id="SSF52833">
    <property type="entry name" value="Thioredoxin-like"/>
    <property type="match status" value="1"/>
</dbReference>
<feature type="transmembrane region" description="Helical" evidence="1">
    <location>
        <begin position="102"/>
        <end position="123"/>
    </location>
</feature>
<dbReference type="PROSITE" id="PS51352">
    <property type="entry name" value="THIOREDOXIN_2"/>
    <property type="match status" value="1"/>
</dbReference>
<proteinExistence type="predicted"/>
<sequence>MKTILKNIFNASIILIIYLILLAFITSDHKWLMLIMQIFIVVLFIIYKKSKSEKKFFISILTFIVIIAFGMVFEKDISRGGLYLLFLPIIYILTKKSYDKKWLIPIIPIIILFNSFVVFPNYFEWIKSFNSPDSIGTDISKLDLVDENGRKIVLPSEGYLVLDFWTTSCSQCFKKFPILDALSNKYQDDINFYAINVPTKKDKNLEQIVERIEREGYKFNKLYATNQKETQKLLNFNLYPQIFFIQDGKVINTELRLNNSLVYISNLEYEIQRLIK</sequence>
<feature type="domain" description="Thioredoxin" evidence="2">
    <location>
        <begin position="133"/>
        <end position="276"/>
    </location>
</feature>
<reference evidence="3 4" key="1">
    <citation type="submission" date="2019-08" db="EMBL/GenBank/DDBJ databases">
        <title>Genomes of Antarctic Bizionia species.</title>
        <authorList>
            <person name="Bowman J.P."/>
        </authorList>
    </citation>
    <scope>NUCLEOTIDE SEQUENCE [LARGE SCALE GENOMIC DNA]</scope>
    <source>
        <strain evidence="3 4">ADA-4</strain>
    </source>
</reference>
<dbReference type="InterPro" id="IPR050553">
    <property type="entry name" value="Thioredoxin_ResA/DsbE_sf"/>
</dbReference>
<gene>
    <name evidence="3" type="ORF">ES674_15275</name>
</gene>
<keyword evidence="4" id="KW-1185">Reference proteome</keyword>
<protein>
    <submittedName>
        <fullName evidence="3">TlpA family protein disulfide reductase</fullName>
    </submittedName>
</protein>
<keyword evidence="1" id="KW-0472">Membrane</keyword>
<dbReference type="Proteomes" id="UP000323720">
    <property type="component" value="Unassembled WGS sequence"/>
</dbReference>
<feature type="transmembrane region" description="Helical" evidence="1">
    <location>
        <begin position="7"/>
        <end position="25"/>
    </location>
</feature>
<dbReference type="InterPro" id="IPR036249">
    <property type="entry name" value="Thioredoxin-like_sf"/>
</dbReference>
<dbReference type="RefSeq" id="WP_148405510.1">
    <property type="nucleotide sequence ID" value="NZ_VSKK01000009.1"/>
</dbReference>
<dbReference type="AlphaFoldDB" id="A0A5D0QV53"/>
<dbReference type="OrthoDB" id="9815205at2"/>
<dbReference type="CDD" id="cd02966">
    <property type="entry name" value="TlpA_like_family"/>
    <property type="match status" value="1"/>
</dbReference>
<keyword evidence="1" id="KW-0812">Transmembrane</keyword>
<evidence type="ECO:0000259" key="2">
    <source>
        <dbReference type="PROSITE" id="PS51352"/>
    </source>
</evidence>
<feature type="transmembrane region" description="Helical" evidence="1">
    <location>
        <begin position="79"/>
        <end position="95"/>
    </location>
</feature>
<name>A0A5D0QV53_9FLAO</name>
<evidence type="ECO:0000313" key="4">
    <source>
        <dbReference type="Proteomes" id="UP000323720"/>
    </source>
</evidence>
<dbReference type="Pfam" id="PF00085">
    <property type="entry name" value="Thioredoxin"/>
    <property type="match status" value="1"/>
</dbReference>
<evidence type="ECO:0000256" key="1">
    <source>
        <dbReference type="SAM" id="Phobius"/>
    </source>
</evidence>
<dbReference type="Gene3D" id="3.40.30.10">
    <property type="entry name" value="Glutaredoxin"/>
    <property type="match status" value="1"/>
</dbReference>